<keyword evidence="1" id="KW-0129">CBS domain</keyword>
<gene>
    <name evidence="3" type="ORF">IV68_GL001324</name>
</gene>
<sequence>MLETLVKPRHALTTITEDTTIQEALLILEDFNFRALPILDRSGQLFRGAIYKMHIYKHQAAHGNMHEPVTTLIRNMTKFIPLDSSFLDLIFALRDLPFISVLDTDNHFYGIITHSQLEQLMEDSWRPTTSRYNLTLRSNGQRGSLELATKIITRYTTILGALVLNPEQNLNTACMIYTLPMSVNENLLKKIIRHLDRRGFELVSLEDLNQHPSAS</sequence>
<protein>
    <submittedName>
        <fullName evidence="3">CBS domain-containing protein</fullName>
    </submittedName>
</protein>
<dbReference type="Proteomes" id="UP000051296">
    <property type="component" value="Unassembled WGS sequence"/>
</dbReference>
<dbReference type="InterPro" id="IPR046342">
    <property type="entry name" value="CBS_dom_sf"/>
</dbReference>
<keyword evidence="4" id="KW-1185">Reference proteome</keyword>
<evidence type="ECO:0000259" key="2">
    <source>
        <dbReference type="PROSITE" id="PS51371"/>
    </source>
</evidence>
<dbReference type="PATRIC" id="fig|1123500.6.peg.1324"/>
<reference evidence="3 4" key="1">
    <citation type="journal article" date="2015" name="Genome Announc.">
        <title>Expanding the biotechnology potential of lactobacilli through comparative genomics of 213 strains and associated genera.</title>
        <authorList>
            <person name="Sun Z."/>
            <person name="Harris H.M."/>
            <person name="McCann A."/>
            <person name="Guo C."/>
            <person name="Argimon S."/>
            <person name="Zhang W."/>
            <person name="Yang X."/>
            <person name="Jeffery I.B."/>
            <person name="Cooney J.C."/>
            <person name="Kagawa T.F."/>
            <person name="Liu W."/>
            <person name="Song Y."/>
            <person name="Salvetti E."/>
            <person name="Wrobel A."/>
            <person name="Rasinkangas P."/>
            <person name="Parkhill J."/>
            <person name="Rea M.C."/>
            <person name="O'Sullivan O."/>
            <person name="Ritari J."/>
            <person name="Douillard F.P."/>
            <person name="Paul Ross R."/>
            <person name="Yang R."/>
            <person name="Briner A.E."/>
            <person name="Felis G.E."/>
            <person name="de Vos W.M."/>
            <person name="Barrangou R."/>
            <person name="Klaenhammer T.R."/>
            <person name="Caufield P.W."/>
            <person name="Cui Y."/>
            <person name="Zhang H."/>
            <person name="O'Toole P.W."/>
        </authorList>
    </citation>
    <scope>NUCLEOTIDE SEQUENCE [LARGE SCALE GENOMIC DNA]</scope>
    <source>
        <strain evidence="3 4">DSM 20190</strain>
    </source>
</reference>
<dbReference type="EMBL" id="JQAX01000006">
    <property type="protein sequence ID" value="KRN30498.1"/>
    <property type="molecule type" value="Genomic_DNA"/>
</dbReference>
<evidence type="ECO:0000256" key="1">
    <source>
        <dbReference type="PROSITE-ProRule" id="PRU00703"/>
    </source>
</evidence>
<dbReference type="AlphaFoldDB" id="A0A0R2FPR0"/>
<dbReference type="CDD" id="cd02205">
    <property type="entry name" value="CBS_pair_SF"/>
    <property type="match status" value="1"/>
</dbReference>
<proteinExistence type="predicted"/>
<dbReference type="InterPro" id="IPR000644">
    <property type="entry name" value="CBS_dom"/>
</dbReference>
<dbReference type="PIRSF" id="PIRSF035040">
    <property type="entry name" value="UCP035040_CBS_Lmo0553"/>
    <property type="match status" value="1"/>
</dbReference>
<dbReference type="NCBIfam" id="NF038387">
    <property type="entry name" value="CBS_CbpA"/>
    <property type="match status" value="1"/>
</dbReference>
<dbReference type="PROSITE" id="PS51371">
    <property type="entry name" value="CBS"/>
    <property type="match status" value="1"/>
</dbReference>
<dbReference type="Gene3D" id="3.10.580.10">
    <property type="entry name" value="CBS-domain"/>
    <property type="match status" value="1"/>
</dbReference>
<dbReference type="OrthoDB" id="1706107at2"/>
<dbReference type="SUPFAM" id="SSF54631">
    <property type="entry name" value="CBS-domain pair"/>
    <property type="match status" value="1"/>
</dbReference>
<feature type="domain" description="CBS" evidence="2">
    <location>
        <begin position="6"/>
        <end position="69"/>
    </location>
</feature>
<dbReference type="RefSeq" id="WP_022792079.1">
    <property type="nucleotide sequence ID" value="NZ_ATUU01000006.1"/>
</dbReference>
<comment type="caution">
    <text evidence="3">The sequence shown here is derived from an EMBL/GenBank/DDBJ whole genome shotgun (WGS) entry which is preliminary data.</text>
</comment>
<dbReference type="InterPro" id="IPR017036">
    <property type="entry name" value="Lmo0553-like"/>
</dbReference>
<name>A0A0R2FPR0_9LACO</name>
<evidence type="ECO:0000313" key="4">
    <source>
        <dbReference type="Proteomes" id="UP000051296"/>
    </source>
</evidence>
<evidence type="ECO:0000313" key="3">
    <source>
        <dbReference type="EMBL" id="KRN30498.1"/>
    </source>
</evidence>
<organism evidence="3 4">
    <name type="scientific">Weissella halotolerans DSM 20190</name>
    <dbReference type="NCBI Taxonomy" id="1123500"/>
    <lineage>
        <taxon>Bacteria</taxon>
        <taxon>Bacillati</taxon>
        <taxon>Bacillota</taxon>
        <taxon>Bacilli</taxon>
        <taxon>Lactobacillales</taxon>
        <taxon>Lactobacillaceae</taxon>
        <taxon>Weissella</taxon>
    </lineage>
</organism>
<dbReference type="Pfam" id="PF00571">
    <property type="entry name" value="CBS"/>
    <property type="match status" value="1"/>
</dbReference>
<dbReference type="STRING" id="1123500.GCA_000420365_01380"/>
<dbReference type="eggNOG" id="COG0517">
    <property type="taxonomic scope" value="Bacteria"/>
</dbReference>
<dbReference type="InParanoid" id="A0A0R2FPR0"/>
<accession>A0A0R2FPR0</accession>